<organism evidence="4 5">
    <name type="scientific">Pseudoroseicyclus aestuarii</name>
    <dbReference type="NCBI Taxonomy" id="1795041"/>
    <lineage>
        <taxon>Bacteria</taxon>
        <taxon>Pseudomonadati</taxon>
        <taxon>Pseudomonadota</taxon>
        <taxon>Alphaproteobacteria</taxon>
        <taxon>Rhodobacterales</taxon>
        <taxon>Paracoccaceae</taxon>
        <taxon>Pseudoroseicyclus</taxon>
    </lineage>
</organism>
<dbReference type="Gene3D" id="3.40.50.1820">
    <property type="entry name" value="alpha/beta hydrolase"/>
    <property type="match status" value="1"/>
</dbReference>
<dbReference type="Proteomes" id="UP000248311">
    <property type="component" value="Unassembled WGS sequence"/>
</dbReference>
<name>A0A318STC3_9RHOB</name>
<proteinExistence type="predicted"/>
<dbReference type="EMBL" id="QJTE01000004">
    <property type="protein sequence ID" value="PYE82552.1"/>
    <property type="molecule type" value="Genomic_DNA"/>
</dbReference>
<evidence type="ECO:0000313" key="4">
    <source>
        <dbReference type="EMBL" id="PYE82552.1"/>
    </source>
</evidence>
<comment type="caution">
    <text evidence="4">The sequence shown here is derived from an EMBL/GenBank/DDBJ whole genome shotgun (WGS) entry which is preliminary data.</text>
</comment>
<evidence type="ECO:0000259" key="3">
    <source>
        <dbReference type="Pfam" id="PF20434"/>
    </source>
</evidence>
<gene>
    <name evidence="4" type="ORF">DFP88_104309</name>
</gene>
<dbReference type="InterPro" id="IPR029058">
    <property type="entry name" value="AB_hydrolase_fold"/>
</dbReference>
<accession>A0A318STC3</accession>
<reference evidence="4 5" key="1">
    <citation type="submission" date="2018-06" db="EMBL/GenBank/DDBJ databases">
        <title>Genomic Encyclopedia of Type Strains, Phase III (KMG-III): the genomes of soil and plant-associated and newly described type strains.</title>
        <authorList>
            <person name="Whitman W."/>
        </authorList>
    </citation>
    <scope>NUCLEOTIDE SEQUENCE [LARGE SCALE GENOMIC DNA]</scope>
    <source>
        <strain evidence="4 5">CECT 9025</strain>
    </source>
</reference>
<dbReference type="Pfam" id="PF20434">
    <property type="entry name" value="BD-FAE"/>
    <property type="match status" value="1"/>
</dbReference>
<feature type="domain" description="BD-FAE-like" evidence="3">
    <location>
        <begin position="51"/>
        <end position="165"/>
    </location>
</feature>
<evidence type="ECO:0000313" key="5">
    <source>
        <dbReference type="Proteomes" id="UP000248311"/>
    </source>
</evidence>
<feature type="region of interest" description="Disordered" evidence="2">
    <location>
        <begin position="182"/>
        <end position="211"/>
    </location>
</feature>
<evidence type="ECO:0000256" key="2">
    <source>
        <dbReference type="SAM" id="MobiDB-lite"/>
    </source>
</evidence>
<dbReference type="GO" id="GO:0016787">
    <property type="term" value="F:hydrolase activity"/>
    <property type="evidence" value="ECO:0007669"/>
    <property type="project" value="UniProtKB-KW"/>
</dbReference>
<dbReference type="InterPro" id="IPR050300">
    <property type="entry name" value="GDXG_lipolytic_enzyme"/>
</dbReference>
<feature type="compositionally biased region" description="Basic residues" evidence="2">
    <location>
        <begin position="196"/>
        <end position="211"/>
    </location>
</feature>
<dbReference type="AlphaFoldDB" id="A0A318STC3"/>
<dbReference type="OrthoDB" id="9771666at2"/>
<dbReference type="SUPFAM" id="SSF53474">
    <property type="entry name" value="alpha/beta-Hydrolases"/>
    <property type="match status" value="1"/>
</dbReference>
<sequence>MSMEQVIEDIANEYHLGLSRMQVLADGRRYWPDLFVAAPDGYRPLTARLTAPAAGQGPAPLVVYIHGGGWRIGHPGMTNRILREMDIVGHLNAAGFAVAEITYRMSSEACFPAQIHDCKAAVRYLRRHAGALDLDPDRFAAMGESAGGHLALLLGLELPEALEGDLGVTGCRARFRRWSTGTVSPISPASPTGRTRACRGIRRTRPAPRRH</sequence>
<keyword evidence="1 4" id="KW-0378">Hydrolase</keyword>
<dbReference type="PANTHER" id="PTHR48081:SF13">
    <property type="entry name" value="ALPHA_BETA HYDROLASE"/>
    <property type="match status" value="1"/>
</dbReference>
<evidence type="ECO:0000256" key="1">
    <source>
        <dbReference type="ARBA" id="ARBA00022801"/>
    </source>
</evidence>
<keyword evidence="5" id="KW-1185">Reference proteome</keyword>
<dbReference type="PANTHER" id="PTHR48081">
    <property type="entry name" value="AB HYDROLASE SUPERFAMILY PROTEIN C4A8.06C"/>
    <property type="match status" value="1"/>
</dbReference>
<dbReference type="InterPro" id="IPR049492">
    <property type="entry name" value="BD-FAE-like_dom"/>
</dbReference>
<dbReference type="RefSeq" id="WP_110815209.1">
    <property type="nucleotide sequence ID" value="NZ_QJTE01000004.1"/>
</dbReference>
<protein>
    <submittedName>
        <fullName evidence="4">Alpha/beta hydrolase family protein</fullName>
    </submittedName>
</protein>